<evidence type="ECO:0000256" key="2">
    <source>
        <dbReference type="ARBA" id="ARBA00022840"/>
    </source>
</evidence>
<evidence type="ECO:0000256" key="3">
    <source>
        <dbReference type="ARBA" id="ARBA00023125"/>
    </source>
</evidence>
<dbReference type="GO" id="GO:0006310">
    <property type="term" value="P:DNA recombination"/>
    <property type="evidence" value="ECO:0007669"/>
    <property type="project" value="TreeGrafter"/>
</dbReference>
<dbReference type="InterPro" id="IPR027417">
    <property type="entry name" value="P-loop_NTPase"/>
</dbReference>
<reference evidence="5" key="1">
    <citation type="submission" date="2020-05" db="EMBL/GenBank/DDBJ databases">
        <authorList>
            <person name="Chiriac C."/>
            <person name="Salcher M."/>
            <person name="Ghai R."/>
            <person name="Kavagutti S V."/>
        </authorList>
    </citation>
    <scope>NUCLEOTIDE SEQUENCE</scope>
</reference>
<dbReference type="Gene3D" id="3.40.1440.60">
    <property type="entry name" value="PriA, 3(prime) DNA-binding domain"/>
    <property type="match status" value="1"/>
</dbReference>
<evidence type="ECO:0000313" key="5">
    <source>
        <dbReference type="EMBL" id="CAB4668974.1"/>
    </source>
</evidence>
<organism evidence="5">
    <name type="scientific">freshwater metagenome</name>
    <dbReference type="NCBI Taxonomy" id="449393"/>
    <lineage>
        <taxon>unclassified sequences</taxon>
        <taxon>metagenomes</taxon>
        <taxon>ecological metagenomes</taxon>
    </lineage>
</organism>
<dbReference type="GO" id="GO:0006270">
    <property type="term" value="P:DNA replication initiation"/>
    <property type="evidence" value="ECO:0007669"/>
    <property type="project" value="TreeGrafter"/>
</dbReference>
<evidence type="ECO:0000256" key="1">
    <source>
        <dbReference type="ARBA" id="ARBA00022741"/>
    </source>
</evidence>
<evidence type="ECO:0000259" key="4">
    <source>
        <dbReference type="Pfam" id="PF17764"/>
    </source>
</evidence>
<accession>A0A6J6M7Y0</accession>
<feature type="domain" description="Primosomal protein N' 3' DNA-binding" evidence="4">
    <location>
        <begin position="39"/>
        <end position="128"/>
    </location>
</feature>
<keyword evidence="3" id="KW-0238">DNA-binding</keyword>
<gene>
    <name evidence="5" type="ORF">UFOPK2329_00379</name>
</gene>
<dbReference type="Gene3D" id="3.40.50.300">
    <property type="entry name" value="P-loop containing nucleotide triphosphate hydrolases"/>
    <property type="match status" value="1"/>
</dbReference>
<dbReference type="GO" id="GO:0003677">
    <property type="term" value="F:DNA binding"/>
    <property type="evidence" value="ECO:0007669"/>
    <property type="project" value="UniProtKB-KW"/>
</dbReference>
<keyword evidence="1" id="KW-0547">Nucleotide-binding</keyword>
<dbReference type="PANTHER" id="PTHR30580">
    <property type="entry name" value="PRIMOSOMAL PROTEIN N"/>
    <property type="match status" value="1"/>
</dbReference>
<dbReference type="AlphaFoldDB" id="A0A6J6M7Y0"/>
<dbReference type="GO" id="GO:0006302">
    <property type="term" value="P:double-strand break repair"/>
    <property type="evidence" value="ECO:0007669"/>
    <property type="project" value="TreeGrafter"/>
</dbReference>
<protein>
    <submittedName>
        <fullName evidence="5">Unannotated protein</fullName>
    </submittedName>
</protein>
<dbReference type="InterPro" id="IPR041222">
    <property type="entry name" value="PriA_3primeBD"/>
</dbReference>
<dbReference type="PANTHER" id="PTHR30580:SF0">
    <property type="entry name" value="PRIMOSOMAL PROTEIN N"/>
    <property type="match status" value="1"/>
</dbReference>
<dbReference type="EMBL" id="CAEZWZ010000037">
    <property type="protein sequence ID" value="CAB4668974.1"/>
    <property type="molecule type" value="Genomic_DNA"/>
</dbReference>
<dbReference type="GO" id="GO:0043138">
    <property type="term" value="F:3'-5' DNA helicase activity"/>
    <property type="evidence" value="ECO:0007669"/>
    <property type="project" value="TreeGrafter"/>
</dbReference>
<name>A0A6J6M7Y0_9ZZZZ</name>
<dbReference type="GO" id="GO:0005524">
    <property type="term" value="F:ATP binding"/>
    <property type="evidence" value="ECO:0007669"/>
    <property type="project" value="UniProtKB-KW"/>
</dbReference>
<keyword evidence="2" id="KW-0067">ATP-binding</keyword>
<sequence length="629" mass="69211">MATPRLFRLKSEVIAKPAGEQALHAPVARIWVETGVDHLDQPYDYLVPEEFSSRVSVGIRVQIPFSHNEVEGIVISRHVSAYTGAKLKSITKVLSNFPVATSASLKLYERVAAHFASSTGDVLRSAIPPRVASVEKGRTQLPPTTGKVKKSKQRIEFLALAPYISPLNQLVTHINLESGSTLVIVPDERDQFSLAALWNDKYAGHKAILLGSSLSRSERYANYLDAISVPNRLVIGTRSAIFAPVVNLASIIVYIESSPDYFDPRSPGWNVGDVARMRASDEALDLLFLSYVPSLVVAREIDHRRIKYIHESHRLSVRALTPLPAQLLPERIFQPVRDAIKKGPVLFLVSRKGYASALICGQCRNFALCACGGRIKIVAGNKPPQCSHCAQEFPLWRCAWCKSDKQYAAGRGIDRASEEIGRAFPNIPIISSSGDSIKDEISDDKSIVVATPGAQPIAKNGYSAIVILNALAFFSHDDLAAGERAREMLFETSALVRNDGQIIIAIDDAHPIVGAITQWNPATMIQRELRERAELGLPPFEKSAYIRVSSQEATQLVSGLRSSITSGRLNSTVSILGPVELGNSESKIILRFKDEDHESTANFLRELQRKRGIARKPLLYIRITPYSLA</sequence>
<dbReference type="Pfam" id="PF17764">
    <property type="entry name" value="PriA_3primeBD"/>
    <property type="match status" value="1"/>
</dbReference>
<proteinExistence type="predicted"/>
<dbReference type="InterPro" id="IPR042115">
    <property type="entry name" value="PriA_3primeBD_sf"/>
</dbReference>